<organism evidence="2 3">
    <name type="scientific">Bacillus yunxiaonensis</name>
    <dbReference type="NCBI Taxonomy" id="3127665"/>
    <lineage>
        <taxon>Bacteria</taxon>
        <taxon>Bacillati</taxon>
        <taxon>Bacillota</taxon>
        <taxon>Bacilli</taxon>
        <taxon>Bacillales</taxon>
        <taxon>Bacillaceae</taxon>
        <taxon>Bacillus</taxon>
    </lineage>
</organism>
<evidence type="ECO:0000313" key="2">
    <source>
        <dbReference type="EMBL" id="MEI4830600.1"/>
    </source>
</evidence>
<accession>A0ABU8FX84</accession>
<gene>
    <name evidence="2" type="ORF">WAX78_14175</name>
</gene>
<dbReference type="CDD" id="cd00254">
    <property type="entry name" value="LT-like"/>
    <property type="match status" value="1"/>
</dbReference>
<dbReference type="Pfam" id="PF01464">
    <property type="entry name" value="SLT"/>
    <property type="match status" value="1"/>
</dbReference>
<protein>
    <submittedName>
        <fullName evidence="2">Lytic transglycosylase domain-containing protein</fullName>
    </submittedName>
</protein>
<dbReference type="RefSeq" id="WP_336482918.1">
    <property type="nucleotide sequence ID" value="NZ_JBAWSV010000004.1"/>
</dbReference>
<proteinExistence type="predicted"/>
<keyword evidence="3" id="KW-1185">Reference proteome</keyword>
<dbReference type="EMBL" id="JBAWSV010000004">
    <property type="protein sequence ID" value="MEI4830600.1"/>
    <property type="molecule type" value="Genomic_DNA"/>
</dbReference>
<name>A0ABU8FX84_9BACI</name>
<feature type="domain" description="Transglycosylase SLT" evidence="1">
    <location>
        <begin position="116"/>
        <end position="224"/>
    </location>
</feature>
<reference evidence="2 3" key="1">
    <citation type="submission" date="2024-01" db="EMBL/GenBank/DDBJ databases">
        <title>Seven novel Bacillus-like species.</title>
        <authorList>
            <person name="Liu G."/>
        </authorList>
    </citation>
    <scope>NUCLEOTIDE SEQUENCE [LARGE SCALE GENOMIC DNA]</scope>
    <source>
        <strain evidence="2 3">FJAT-53711</strain>
    </source>
</reference>
<evidence type="ECO:0000259" key="1">
    <source>
        <dbReference type="Pfam" id="PF01464"/>
    </source>
</evidence>
<dbReference type="PANTHER" id="PTHR37423:SF2">
    <property type="entry name" value="MEMBRANE-BOUND LYTIC MUREIN TRANSGLYCOSYLASE C"/>
    <property type="match status" value="1"/>
</dbReference>
<evidence type="ECO:0000313" key="3">
    <source>
        <dbReference type="Proteomes" id="UP001367922"/>
    </source>
</evidence>
<dbReference type="PANTHER" id="PTHR37423">
    <property type="entry name" value="SOLUBLE LYTIC MUREIN TRANSGLYCOSYLASE-RELATED"/>
    <property type="match status" value="1"/>
</dbReference>
<dbReference type="Gene3D" id="1.10.530.10">
    <property type="match status" value="1"/>
</dbReference>
<dbReference type="Proteomes" id="UP001367922">
    <property type="component" value="Unassembled WGS sequence"/>
</dbReference>
<dbReference type="InterPro" id="IPR023346">
    <property type="entry name" value="Lysozyme-like_dom_sf"/>
</dbReference>
<sequence>MIIGNVVKEVLSYKRGQLQQKLSSPEAFVNSTFGQALQNETIKDMKATTQLSKVEEGQKVVGETSVKNAEPLQVAQQEFTRRFADPNSTGKDTWELTGKYNIQSIRSSNEGKYADVIQQVSDTYGIPKTLIQKMIEVESDFNPNTVSSAGAMGLMQLMPANVKEQGINNPFSPAESIEGGVKELTGYLKKYNGDLVLALAAYNAGPGNVKKYGGVPPFQETKNYIKKILNIDVSK</sequence>
<comment type="caution">
    <text evidence="2">The sequence shown here is derived from an EMBL/GenBank/DDBJ whole genome shotgun (WGS) entry which is preliminary data.</text>
</comment>
<dbReference type="SUPFAM" id="SSF53955">
    <property type="entry name" value="Lysozyme-like"/>
    <property type="match status" value="1"/>
</dbReference>
<dbReference type="InterPro" id="IPR008258">
    <property type="entry name" value="Transglycosylase_SLT_dom_1"/>
</dbReference>